<dbReference type="GO" id="GO:0008270">
    <property type="term" value="F:zinc ion binding"/>
    <property type="evidence" value="ECO:0007669"/>
    <property type="project" value="TreeGrafter"/>
</dbReference>
<comment type="similarity">
    <text evidence="2 13">Belongs to the Fur family.</text>
</comment>
<keyword evidence="5 13" id="KW-0963">Cytoplasm</keyword>
<dbReference type="Pfam" id="PF01475">
    <property type="entry name" value="FUR"/>
    <property type="match status" value="1"/>
</dbReference>
<dbReference type="EMBL" id="QEYD01000010">
    <property type="protein sequence ID" value="PWE27543.1"/>
    <property type="molecule type" value="Genomic_DNA"/>
</dbReference>
<comment type="subcellular location">
    <subcellularLocation>
        <location evidence="1 13">Cytoplasm</location>
    </subcellularLocation>
</comment>
<evidence type="ECO:0000256" key="4">
    <source>
        <dbReference type="ARBA" id="ARBA00020910"/>
    </source>
</evidence>
<evidence type="ECO:0000256" key="7">
    <source>
        <dbReference type="ARBA" id="ARBA00022723"/>
    </source>
</evidence>
<evidence type="ECO:0000256" key="2">
    <source>
        <dbReference type="ARBA" id="ARBA00007957"/>
    </source>
</evidence>
<dbReference type="InterPro" id="IPR036390">
    <property type="entry name" value="WH_DNA-bd_sf"/>
</dbReference>
<proteinExistence type="inferred from homology"/>
<dbReference type="SUPFAM" id="SSF46785">
    <property type="entry name" value="Winged helix' DNA-binding domain"/>
    <property type="match status" value="1"/>
</dbReference>
<name>A0A2U2C6Q8_9RHOB</name>
<dbReference type="GO" id="GO:0000976">
    <property type="term" value="F:transcription cis-regulatory region binding"/>
    <property type="evidence" value="ECO:0007669"/>
    <property type="project" value="TreeGrafter"/>
</dbReference>
<dbReference type="InterPro" id="IPR002481">
    <property type="entry name" value="FUR"/>
</dbReference>
<comment type="caution">
    <text evidence="14">The sequence shown here is derived from an EMBL/GenBank/DDBJ whole genome shotgun (WGS) entry which is preliminary data.</text>
</comment>
<feature type="binding site" evidence="12">
    <location>
        <position position="91"/>
    </location>
    <ligand>
        <name>Fe cation</name>
        <dbReference type="ChEBI" id="CHEBI:24875"/>
    </ligand>
</feature>
<evidence type="ECO:0000256" key="1">
    <source>
        <dbReference type="ARBA" id="ARBA00004496"/>
    </source>
</evidence>
<dbReference type="GO" id="GO:0003700">
    <property type="term" value="F:DNA-binding transcription factor activity"/>
    <property type="evidence" value="ECO:0007669"/>
    <property type="project" value="UniProtKB-UniRule"/>
</dbReference>
<feature type="binding site" evidence="12">
    <location>
        <position position="93"/>
    </location>
    <ligand>
        <name>Fe cation</name>
        <dbReference type="ChEBI" id="CHEBI:24875"/>
    </ligand>
</feature>
<feature type="binding site" evidence="12">
    <location>
        <position position="112"/>
    </location>
    <ligand>
        <name>Fe cation</name>
        <dbReference type="ChEBI" id="CHEBI:24875"/>
    </ligand>
</feature>
<dbReference type="InterPro" id="IPR036388">
    <property type="entry name" value="WH-like_DNA-bd_sf"/>
</dbReference>
<dbReference type="GO" id="GO:1900376">
    <property type="term" value="P:regulation of secondary metabolite biosynthetic process"/>
    <property type="evidence" value="ECO:0007669"/>
    <property type="project" value="TreeGrafter"/>
</dbReference>
<evidence type="ECO:0000313" key="14">
    <source>
        <dbReference type="EMBL" id="PWE27543.1"/>
    </source>
</evidence>
<dbReference type="PANTHER" id="PTHR33202">
    <property type="entry name" value="ZINC UPTAKE REGULATION PROTEIN"/>
    <property type="match status" value="1"/>
</dbReference>
<comment type="cofactor">
    <cofactor evidence="12">
        <name>Mn(2+)</name>
        <dbReference type="ChEBI" id="CHEBI:29035"/>
    </cofactor>
    <cofactor evidence="12">
        <name>Fe(2+)</name>
        <dbReference type="ChEBI" id="CHEBI:29033"/>
    </cofactor>
    <text evidence="12">Binds 1 Mn(2+) or Fe(2+) ion per subunit.</text>
</comment>
<feature type="binding site" evidence="12">
    <location>
        <position position="129"/>
    </location>
    <ligand>
        <name>Fe cation</name>
        <dbReference type="ChEBI" id="CHEBI:24875"/>
    </ligand>
</feature>
<dbReference type="CDD" id="cd07153">
    <property type="entry name" value="Fur_like"/>
    <property type="match status" value="1"/>
</dbReference>
<dbReference type="PANTHER" id="PTHR33202:SF2">
    <property type="entry name" value="FERRIC UPTAKE REGULATION PROTEIN"/>
    <property type="match status" value="1"/>
</dbReference>
<dbReference type="GeneID" id="94366397"/>
<evidence type="ECO:0000256" key="13">
    <source>
        <dbReference type="RuleBase" id="RU364037"/>
    </source>
</evidence>
<dbReference type="RefSeq" id="WP_109534355.1">
    <property type="nucleotide sequence ID" value="NZ_CAXPUO010000056.1"/>
</dbReference>
<evidence type="ECO:0000313" key="15">
    <source>
        <dbReference type="Proteomes" id="UP000244940"/>
    </source>
</evidence>
<evidence type="ECO:0000256" key="5">
    <source>
        <dbReference type="ARBA" id="ARBA00022490"/>
    </source>
</evidence>
<keyword evidence="8 13" id="KW-0862">Zinc</keyword>
<keyword evidence="9 13" id="KW-0805">Transcription regulation</keyword>
<evidence type="ECO:0000256" key="6">
    <source>
        <dbReference type="ARBA" id="ARBA00022491"/>
    </source>
</evidence>
<evidence type="ECO:0000256" key="11">
    <source>
        <dbReference type="ARBA" id="ARBA00023163"/>
    </source>
</evidence>
<keyword evidence="11 13" id="KW-0804">Transcription</keyword>
<dbReference type="Proteomes" id="UP000244940">
    <property type="component" value="Unassembled WGS sequence"/>
</dbReference>
<dbReference type="Gene3D" id="1.10.10.10">
    <property type="entry name" value="Winged helix-like DNA-binding domain superfamily/Winged helix DNA-binding domain"/>
    <property type="match status" value="1"/>
</dbReference>
<evidence type="ECO:0000256" key="12">
    <source>
        <dbReference type="PIRSR" id="PIRSR602481-2"/>
    </source>
</evidence>
<gene>
    <name evidence="13" type="primary">fur</name>
    <name evidence="14" type="ORF">C4N9_15985</name>
</gene>
<dbReference type="Gene3D" id="3.30.1490.190">
    <property type="match status" value="1"/>
</dbReference>
<keyword evidence="6 13" id="KW-0678">Repressor</keyword>
<dbReference type="GO" id="GO:0045892">
    <property type="term" value="P:negative regulation of DNA-templated transcription"/>
    <property type="evidence" value="ECO:0007669"/>
    <property type="project" value="TreeGrafter"/>
</dbReference>
<keyword evidence="7 12" id="KW-0479">Metal-binding</keyword>
<evidence type="ECO:0000256" key="9">
    <source>
        <dbReference type="ARBA" id="ARBA00023015"/>
    </source>
</evidence>
<evidence type="ECO:0000256" key="8">
    <source>
        <dbReference type="ARBA" id="ARBA00022833"/>
    </source>
</evidence>
<dbReference type="GO" id="GO:0005829">
    <property type="term" value="C:cytosol"/>
    <property type="evidence" value="ECO:0007669"/>
    <property type="project" value="TreeGrafter"/>
</dbReference>
<comment type="subunit">
    <text evidence="3 13">Homodimer.</text>
</comment>
<dbReference type="AlphaFoldDB" id="A0A2U2C6Q8"/>
<sequence>MTQTAPSILARRIQEAGLRLTAPRRVILQVLDSADDHPDVEELHRRAQAIEPGISIATVYRTMNALTEHGLIERQRFDDGRMRYEAVPEEHHDHFIDVETGEVVEFRSDEIERLQQDIARAHGFEIVSHRLDIFVRRKR</sequence>
<accession>A0A2U2C6Q8</accession>
<evidence type="ECO:0000256" key="10">
    <source>
        <dbReference type="ARBA" id="ARBA00023125"/>
    </source>
</evidence>
<keyword evidence="12 13" id="KW-0408">Iron</keyword>
<protein>
    <recommendedName>
        <fullName evidence="4 13">Ferric uptake regulation protein</fullName>
    </recommendedName>
</protein>
<dbReference type="InterPro" id="IPR043135">
    <property type="entry name" value="Fur_C"/>
</dbReference>
<organism evidence="14 15">
    <name type="scientific">Pararhodobacter marinus</name>
    <dbReference type="NCBI Taxonomy" id="2184063"/>
    <lineage>
        <taxon>Bacteria</taxon>
        <taxon>Pseudomonadati</taxon>
        <taxon>Pseudomonadota</taxon>
        <taxon>Alphaproteobacteria</taxon>
        <taxon>Rhodobacterales</taxon>
        <taxon>Paracoccaceae</taxon>
        <taxon>Pararhodobacter</taxon>
    </lineage>
</organism>
<reference evidence="14 15" key="1">
    <citation type="submission" date="2018-05" db="EMBL/GenBank/DDBJ databases">
        <title>Pararhodobacter marina sp. nov., isolated from deep-sea water of the Indian Ocean.</title>
        <authorList>
            <person name="Lai Q.Sr."/>
            <person name="Liu X."/>
            <person name="Shao Z."/>
        </authorList>
    </citation>
    <scope>NUCLEOTIDE SEQUENCE [LARGE SCALE GENOMIC DNA]</scope>
    <source>
        <strain evidence="14 15">CIC4N-9</strain>
    </source>
</reference>
<dbReference type="OrthoDB" id="8659436at2"/>
<keyword evidence="15" id="KW-1185">Reference proteome</keyword>
<keyword evidence="10 13" id="KW-0238">DNA-binding</keyword>
<evidence type="ECO:0000256" key="3">
    <source>
        <dbReference type="ARBA" id="ARBA00011738"/>
    </source>
</evidence>